<dbReference type="InterPro" id="IPR036291">
    <property type="entry name" value="NAD(P)-bd_dom_sf"/>
</dbReference>
<evidence type="ECO:0000259" key="1">
    <source>
        <dbReference type="Pfam" id="PF01370"/>
    </source>
</evidence>
<organism evidence="2">
    <name type="scientific">marine metagenome</name>
    <dbReference type="NCBI Taxonomy" id="408172"/>
    <lineage>
        <taxon>unclassified sequences</taxon>
        <taxon>metagenomes</taxon>
        <taxon>ecological metagenomes</taxon>
    </lineage>
</organism>
<dbReference type="EMBL" id="UINC01065033">
    <property type="protein sequence ID" value="SVB94275.1"/>
    <property type="molecule type" value="Genomic_DNA"/>
</dbReference>
<protein>
    <recommendedName>
        <fullName evidence="1">NAD-dependent epimerase/dehydratase domain-containing protein</fullName>
    </recommendedName>
</protein>
<dbReference type="Pfam" id="PF01370">
    <property type="entry name" value="Epimerase"/>
    <property type="match status" value="1"/>
</dbReference>
<gene>
    <name evidence="2" type="ORF">METZ01_LOCUS247129</name>
</gene>
<accession>A0A382I4F0</accession>
<dbReference type="InterPro" id="IPR001509">
    <property type="entry name" value="Epimerase_deHydtase"/>
</dbReference>
<feature type="domain" description="NAD-dependent epimerase/dehydratase" evidence="1">
    <location>
        <begin position="3"/>
        <end position="90"/>
    </location>
</feature>
<dbReference type="SUPFAM" id="SSF51735">
    <property type="entry name" value="NAD(P)-binding Rossmann-fold domains"/>
    <property type="match status" value="1"/>
</dbReference>
<sequence length="92" mass="9742">LSVFLTGSESFIGRVVVQRCQELAIDVSGIDSHAPDNAISKRADIRDPEIADLIPEGATVVHLAAISRDPDCRSDPKGAFDINVTGTLNVAL</sequence>
<dbReference type="Gene3D" id="3.40.50.720">
    <property type="entry name" value="NAD(P)-binding Rossmann-like Domain"/>
    <property type="match status" value="1"/>
</dbReference>
<feature type="non-terminal residue" evidence="2">
    <location>
        <position position="1"/>
    </location>
</feature>
<name>A0A382I4F0_9ZZZZ</name>
<feature type="non-terminal residue" evidence="2">
    <location>
        <position position="92"/>
    </location>
</feature>
<dbReference type="AlphaFoldDB" id="A0A382I4F0"/>
<reference evidence="2" key="1">
    <citation type="submission" date="2018-05" db="EMBL/GenBank/DDBJ databases">
        <authorList>
            <person name="Lanie J.A."/>
            <person name="Ng W.-L."/>
            <person name="Kazmierczak K.M."/>
            <person name="Andrzejewski T.M."/>
            <person name="Davidsen T.M."/>
            <person name="Wayne K.J."/>
            <person name="Tettelin H."/>
            <person name="Glass J.I."/>
            <person name="Rusch D."/>
            <person name="Podicherti R."/>
            <person name="Tsui H.-C.T."/>
            <person name="Winkler M.E."/>
        </authorList>
    </citation>
    <scope>NUCLEOTIDE SEQUENCE</scope>
</reference>
<evidence type="ECO:0000313" key="2">
    <source>
        <dbReference type="EMBL" id="SVB94275.1"/>
    </source>
</evidence>
<proteinExistence type="predicted"/>